<name>A0A8K0K8S6_LADFU</name>
<sequence>MWFSQRDSLSHYFGLLWSELVSKLHFVEWTLLDDSVRSEVSEFAYVKFNRLKKKLDKLCADQLPIRYTSDVSAPDSAMDRYTQEDKEAFDMADCEVDLQHESDSIKINFASVIRKWYEPLKDRLKVSFAYKFLNEHNLVVVKAHKGKCTVVLSRDDYNSKCFDFIQGNYVEELRKDPTPSYKKHLKEVLSSIKYVFSPNEKFHLVSMNPQPAATKTLRSSEIT</sequence>
<reference evidence="1" key="2">
    <citation type="submission" date="2017-10" db="EMBL/GenBank/DDBJ databases">
        <title>Ladona fulva Genome sequencing and assembly.</title>
        <authorList>
            <person name="Murali S."/>
            <person name="Richards S."/>
            <person name="Bandaranaike D."/>
            <person name="Bellair M."/>
            <person name="Blankenburg K."/>
            <person name="Chao H."/>
            <person name="Dinh H."/>
            <person name="Doddapaneni H."/>
            <person name="Dugan-Rocha S."/>
            <person name="Elkadiri S."/>
            <person name="Gnanaolivu R."/>
            <person name="Hernandez B."/>
            <person name="Skinner E."/>
            <person name="Javaid M."/>
            <person name="Lee S."/>
            <person name="Li M."/>
            <person name="Ming W."/>
            <person name="Munidasa M."/>
            <person name="Muniz J."/>
            <person name="Nguyen L."/>
            <person name="Hughes D."/>
            <person name="Osuji N."/>
            <person name="Pu L.-L."/>
            <person name="Puazo M."/>
            <person name="Qu C."/>
            <person name="Quiroz J."/>
            <person name="Raj R."/>
            <person name="Weissenberger G."/>
            <person name="Xin Y."/>
            <person name="Zou X."/>
            <person name="Han Y."/>
            <person name="Worley K."/>
            <person name="Muzny D."/>
            <person name="Gibbs R."/>
        </authorList>
    </citation>
    <scope>NUCLEOTIDE SEQUENCE</scope>
    <source>
        <strain evidence="1">Sampled in the wild</strain>
    </source>
</reference>
<reference evidence="1" key="1">
    <citation type="submission" date="2013-04" db="EMBL/GenBank/DDBJ databases">
        <authorList>
            <person name="Qu J."/>
            <person name="Murali S.C."/>
            <person name="Bandaranaike D."/>
            <person name="Bellair M."/>
            <person name="Blankenburg K."/>
            <person name="Chao H."/>
            <person name="Dinh H."/>
            <person name="Doddapaneni H."/>
            <person name="Downs B."/>
            <person name="Dugan-Rocha S."/>
            <person name="Elkadiri S."/>
            <person name="Gnanaolivu R.D."/>
            <person name="Hernandez B."/>
            <person name="Javaid M."/>
            <person name="Jayaseelan J.C."/>
            <person name="Lee S."/>
            <person name="Li M."/>
            <person name="Ming W."/>
            <person name="Munidasa M."/>
            <person name="Muniz J."/>
            <person name="Nguyen L."/>
            <person name="Ongeri F."/>
            <person name="Osuji N."/>
            <person name="Pu L.-L."/>
            <person name="Puazo M."/>
            <person name="Qu C."/>
            <person name="Quiroz J."/>
            <person name="Raj R."/>
            <person name="Weissenberger G."/>
            <person name="Xin Y."/>
            <person name="Zou X."/>
            <person name="Han Y."/>
            <person name="Richards S."/>
            <person name="Worley K."/>
            <person name="Muzny D."/>
            <person name="Gibbs R."/>
        </authorList>
    </citation>
    <scope>NUCLEOTIDE SEQUENCE</scope>
    <source>
        <strain evidence="1">Sampled in the wild</strain>
    </source>
</reference>
<gene>
    <name evidence="1" type="ORF">J437_LFUL009117</name>
</gene>
<proteinExistence type="predicted"/>
<evidence type="ECO:0000313" key="1">
    <source>
        <dbReference type="EMBL" id="KAG8229842.1"/>
    </source>
</evidence>
<dbReference type="AlphaFoldDB" id="A0A8K0K8S6"/>
<organism evidence="1 2">
    <name type="scientific">Ladona fulva</name>
    <name type="common">Scarce chaser dragonfly</name>
    <name type="synonym">Libellula fulva</name>
    <dbReference type="NCBI Taxonomy" id="123851"/>
    <lineage>
        <taxon>Eukaryota</taxon>
        <taxon>Metazoa</taxon>
        <taxon>Ecdysozoa</taxon>
        <taxon>Arthropoda</taxon>
        <taxon>Hexapoda</taxon>
        <taxon>Insecta</taxon>
        <taxon>Pterygota</taxon>
        <taxon>Palaeoptera</taxon>
        <taxon>Odonata</taxon>
        <taxon>Epiprocta</taxon>
        <taxon>Anisoptera</taxon>
        <taxon>Libelluloidea</taxon>
        <taxon>Libellulidae</taxon>
        <taxon>Ladona</taxon>
    </lineage>
</organism>
<evidence type="ECO:0000313" key="2">
    <source>
        <dbReference type="Proteomes" id="UP000792457"/>
    </source>
</evidence>
<comment type="caution">
    <text evidence="1">The sequence shown here is derived from an EMBL/GenBank/DDBJ whole genome shotgun (WGS) entry which is preliminary data.</text>
</comment>
<accession>A0A8K0K8S6</accession>
<dbReference type="EMBL" id="KZ308449">
    <property type="protein sequence ID" value="KAG8229842.1"/>
    <property type="molecule type" value="Genomic_DNA"/>
</dbReference>
<dbReference type="OrthoDB" id="10058657at2759"/>
<keyword evidence="2" id="KW-1185">Reference proteome</keyword>
<dbReference type="Proteomes" id="UP000792457">
    <property type="component" value="Unassembled WGS sequence"/>
</dbReference>
<protein>
    <submittedName>
        <fullName evidence="1">Uncharacterized protein</fullName>
    </submittedName>
</protein>